<feature type="transmembrane region" description="Helical" evidence="8">
    <location>
        <begin position="897"/>
        <end position="915"/>
    </location>
</feature>
<evidence type="ECO:0000256" key="1">
    <source>
        <dbReference type="ARBA" id="ARBA00004141"/>
    </source>
</evidence>
<dbReference type="PROSITE" id="PS50297">
    <property type="entry name" value="ANK_REP_REGION"/>
    <property type="match status" value="2"/>
</dbReference>
<proteinExistence type="predicted"/>
<sequence>MAAGTTSGEATMDRRLLAAAASGDAASMKQLALDPGVLLGTTPPGNTCLHVSCILEHEEFCRSILTLDQSPALVSAVNKDGETPLLAAVTRGHVSVASILLRYCRDQQLSQVILKQDKRGFNALHHAIRRGHTMLALELIEAEPALSKAVNKNDESPMFIAAMRNITDVCEKLLEIPYSAHSGTCGLNALHAAVRNGNAVIAKRIMELRPWLVRQQNENKSTPMHLAVSEKRIDVLKVLLEHDSSLGYLISPPLLCVAAIVGAVGVARELLKHCPDAPYCDPKGSTCLHIAVLCGHMEYVKFILGSQQLGQLVNMQNSRGETALHLAAKFKKVEMLSALRHRQDMDITVLNSAGKSASWELLHATNPAKPLISMADDISSPPEPSGATRSPGNPLMDLRLLEAAASGHAAEMKHMAVHVPGVLHGTTPQGNTCLHIASIHGHEEFCKDVMSLSQSLPLLAATNADGETPLLAAVASGHTSLASSILRSCIAQQLSDAILMQDRNGCNALHHAIRSGHRDLALELIEAEPSLSRAVNQYGESPMFIAVMRNHADVFEKLLEIPDSAHGGAYGYNVLHAAVRSGNTAIAKRIMETRPGLAREEDKHKATPMHLAAHWDKVEVLRVLLEHDWSLGYAVSSKGSPVLISAAASRGYVGIAKELLKHCPDAPCRVANDETTSTCLQQAVMLGRMELLEFFLDSKYTRKLVNVRDENEETPLHNAVRKCDPKIVHALLRCPDIDVTVLNKVGNPASWLLGTTAHHAKTLNWNEVSMLMLKADPLHAPSIGNLHEQVKNKVTASSRKDIKSLTQTYTGNTSLVAILLATITFAAAFTLPGGYSSDSGNEGLPIMARKFAFQAFLLSDTLAMCSSLVVAFVCIIARWEDLEFLLYYRSFTKKLMWFAYMATTTAFATGLFTVLAPHLLWLAVTICVLTSLLPILTKLLGEWPILELRFRLGRNFKSELLSMI</sequence>
<feature type="repeat" description="ANK" evidence="7">
    <location>
        <begin position="219"/>
        <end position="246"/>
    </location>
</feature>
<evidence type="ECO:0000256" key="7">
    <source>
        <dbReference type="PROSITE-ProRule" id="PRU00023"/>
    </source>
</evidence>
<evidence type="ECO:0000256" key="5">
    <source>
        <dbReference type="ARBA" id="ARBA00023043"/>
    </source>
</evidence>
<keyword evidence="4 8" id="KW-1133">Transmembrane helix</keyword>
<evidence type="ECO:0000256" key="2">
    <source>
        <dbReference type="ARBA" id="ARBA00022692"/>
    </source>
</evidence>
<feature type="repeat" description="ANK" evidence="7">
    <location>
        <begin position="80"/>
        <end position="102"/>
    </location>
</feature>
<evidence type="ECO:0000256" key="8">
    <source>
        <dbReference type="SAM" id="Phobius"/>
    </source>
</evidence>
<name>A0A8T0Q577_PANVG</name>
<dbReference type="Proteomes" id="UP000823388">
    <property type="component" value="Chromosome 7K"/>
</dbReference>
<dbReference type="AlphaFoldDB" id="A0A8T0Q577"/>
<dbReference type="Gene3D" id="1.25.40.20">
    <property type="entry name" value="Ankyrin repeat-containing domain"/>
    <property type="match status" value="5"/>
</dbReference>
<feature type="transmembrane region" description="Helical" evidence="8">
    <location>
        <begin position="851"/>
        <end position="876"/>
    </location>
</feature>
<evidence type="ECO:0000259" key="9">
    <source>
        <dbReference type="Pfam" id="PF13962"/>
    </source>
</evidence>
<keyword evidence="11" id="KW-1185">Reference proteome</keyword>
<dbReference type="InterPro" id="IPR026961">
    <property type="entry name" value="PGG_dom"/>
</dbReference>
<evidence type="ECO:0000313" key="10">
    <source>
        <dbReference type="EMBL" id="KAG2570041.1"/>
    </source>
</evidence>
<dbReference type="GO" id="GO:0005886">
    <property type="term" value="C:plasma membrane"/>
    <property type="evidence" value="ECO:0007669"/>
    <property type="project" value="TreeGrafter"/>
</dbReference>
<evidence type="ECO:0000256" key="6">
    <source>
        <dbReference type="ARBA" id="ARBA00023136"/>
    </source>
</evidence>
<reference evidence="10" key="1">
    <citation type="submission" date="2020-05" db="EMBL/GenBank/DDBJ databases">
        <title>WGS assembly of Panicum virgatum.</title>
        <authorList>
            <person name="Lovell J.T."/>
            <person name="Jenkins J."/>
            <person name="Shu S."/>
            <person name="Juenger T.E."/>
            <person name="Schmutz J."/>
        </authorList>
    </citation>
    <scope>NUCLEOTIDE SEQUENCE</scope>
    <source>
        <strain evidence="10">AP13</strain>
    </source>
</reference>
<keyword evidence="5 7" id="KW-0040">ANK repeat</keyword>
<keyword evidence="2 8" id="KW-0812">Transmembrane</keyword>
<dbReference type="PROSITE" id="PS50088">
    <property type="entry name" value="ANK_REPEAT"/>
    <property type="match status" value="2"/>
</dbReference>
<keyword evidence="6 8" id="KW-0472">Membrane</keyword>
<keyword evidence="3" id="KW-0677">Repeat</keyword>
<accession>A0A8T0Q577</accession>
<dbReference type="SUPFAM" id="SSF48403">
    <property type="entry name" value="Ankyrin repeat"/>
    <property type="match status" value="3"/>
</dbReference>
<comment type="subcellular location">
    <subcellularLocation>
        <location evidence="1">Membrane</location>
        <topology evidence="1">Multi-pass membrane protein</topology>
    </subcellularLocation>
</comment>
<comment type="caution">
    <text evidence="10">The sequence shown here is derived from an EMBL/GenBank/DDBJ whole genome shotgun (WGS) entry which is preliminary data.</text>
</comment>
<dbReference type="InterPro" id="IPR036770">
    <property type="entry name" value="Ankyrin_rpt-contain_sf"/>
</dbReference>
<evidence type="ECO:0000256" key="3">
    <source>
        <dbReference type="ARBA" id="ARBA00022737"/>
    </source>
</evidence>
<dbReference type="Pfam" id="PF13962">
    <property type="entry name" value="PGG"/>
    <property type="match status" value="1"/>
</dbReference>
<evidence type="ECO:0000313" key="11">
    <source>
        <dbReference type="Proteomes" id="UP000823388"/>
    </source>
</evidence>
<organism evidence="10 11">
    <name type="scientific">Panicum virgatum</name>
    <name type="common">Blackwell switchgrass</name>
    <dbReference type="NCBI Taxonomy" id="38727"/>
    <lineage>
        <taxon>Eukaryota</taxon>
        <taxon>Viridiplantae</taxon>
        <taxon>Streptophyta</taxon>
        <taxon>Embryophyta</taxon>
        <taxon>Tracheophyta</taxon>
        <taxon>Spermatophyta</taxon>
        <taxon>Magnoliopsida</taxon>
        <taxon>Liliopsida</taxon>
        <taxon>Poales</taxon>
        <taxon>Poaceae</taxon>
        <taxon>PACMAD clade</taxon>
        <taxon>Panicoideae</taxon>
        <taxon>Panicodae</taxon>
        <taxon>Paniceae</taxon>
        <taxon>Panicinae</taxon>
        <taxon>Panicum</taxon>
        <taxon>Panicum sect. Hiantes</taxon>
    </lineage>
</organism>
<feature type="domain" description="PGG" evidence="9">
    <location>
        <begin position="810"/>
        <end position="913"/>
    </location>
</feature>
<dbReference type="PANTHER" id="PTHR24186">
    <property type="entry name" value="PROTEIN PHOSPHATASE 1 REGULATORY SUBUNIT"/>
    <property type="match status" value="1"/>
</dbReference>
<feature type="transmembrane region" description="Helical" evidence="8">
    <location>
        <begin position="921"/>
        <end position="941"/>
    </location>
</feature>
<dbReference type="SMART" id="SM00248">
    <property type="entry name" value="ANK"/>
    <property type="match status" value="18"/>
</dbReference>
<dbReference type="EMBL" id="CM029049">
    <property type="protein sequence ID" value="KAG2570041.1"/>
    <property type="molecule type" value="Genomic_DNA"/>
</dbReference>
<dbReference type="PANTHER" id="PTHR24186:SF54">
    <property type="entry name" value="PGG DOMAIN-CONTAINING PROTEIN"/>
    <property type="match status" value="1"/>
</dbReference>
<evidence type="ECO:0000256" key="4">
    <source>
        <dbReference type="ARBA" id="ARBA00022989"/>
    </source>
</evidence>
<dbReference type="FunFam" id="1.25.40.20:FF:000486">
    <property type="entry name" value="Ankyrin repeat family protein"/>
    <property type="match status" value="2"/>
</dbReference>
<dbReference type="OrthoDB" id="303876at2759"/>
<dbReference type="Pfam" id="PF12796">
    <property type="entry name" value="Ank_2"/>
    <property type="match status" value="7"/>
</dbReference>
<gene>
    <name evidence="10" type="ORF">PVAP13_7KG017466</name>
</gene>
<protein>
    <recommendedName>
        <fullName evidence="9">PGG domain-containing protein</fullName>
    </recommendedName>
</protein>
<dbReference type="InterPro" id="IPR002110">
    <property type="entry name" value="Ankyrin_rpt"/>
</dbReference>